<reference evidence="2" key="2">
    <citation type="submission" date="2021-08" db="EMBL/GenBank/DDBJ databases">
        <authorList>
            <person name="Tani A."/>
            <person name="Ola A."/>
            <person name="Ogura Y."/>
            <person name="Katsura K."/>
            <person name="Hayashi T."/>
        </authorList>
    </citation>
    <scope>NUCLEOTIDE SEQUENCE</scope>
    <source>
        <strain evidence="2">KCTC 52305</strain>
    </source>
</reference>
<dbReference type="Pfam" id="PF06722">
    <property type="entry name" value="EryCIII-like_C"/>
    <property type="match status" value="1"/>
</dbReference>
<dbReference type="InterPro" id="IPR010610">
    <property type="entry name" value="EryCIII-like_C"/>
</dbReference>
<accession>A0ABQ4R120</accession>
<dbReference type="PANTHER" id="PTHR48050">
    <property type="entry name" value="STEROL 3-BETA-GLUCOSYLTRANSFERASE"/>
    <property type="match status" value="1"/>
</dbReference>
<dbReference type="EMBL" id="BPQH01000012">
    <property type="protein sequence ID" value="GJD51258.1"/>
    <property type="molecule type" value="Genomic_DNA"/>
</dbReference>
<dbReference type="PANTHER" id="PTHR48050:SF13">
    <property type="entry name" value="STEROL 3-BETA-GLUCOSYLTRANSFERASE UGT80A2"/>
    <property type="match status" value="1"/>
</dbReference>
<evidence type="ECO:0000313" key="2">
    <source>
        <dbReference type="EMBL" id="GJD51258.1"/>
    </source>
</evidence>
<protein>
    <submittedName>
        <fullName evidence="2">4'-demethylrebeccamycin synthase</fullName>
    </submittedName>
</protein>
<evidence type="ECO:0000259" key="1">
    <source>
        <dbReference type="Pfam" id="PF06722"/>
    </source>
</evidence>
<dbReference type="RefSeq" id="WP_128560716.1">
    <property type="nucleotide sequence ID" value="NZ_BPQH01000012.1"/>
</dbReference>
<comment type="caution">
    <text evidence="2">The sequence shown here is derived from an EMBL/GenBank/DDBJ whole genome shotgun (WGS) entry which is preliminary data.</text>
</comment>
<name>A0ABQ4R120_9HYPH</name>
<proteinExistence type="predicted"/>
<dbReference type="Gene3D" id="3.40.50.2000">
    <property type="entry name" value="Glycogen Phosphorylase B"/>
    <property type="match status" value="2"/>
</dbReference>
<keyword evidence="3" id="KW-1185">Reference proteome</keyword>
<gene>
    <name evidence="2" type="primary">rebG_3</name>
    <name evidence="2" type="ORF">OPKNFCMD_4011</name>
</gene>
<organism evidence="2 3">
    <name type="scientific">Methylobacterium crusticola</name>
    <dbReference type="NCBI Taxonomy" id="1697972"/>
    <lineage>
        <taxon>Bacteria</taxon>
        <taxon>Pseudomonadati</taxon>
        <taxon>Pseudomonadota</taxon>
        <taxon>Alphaproteobacteria</taxon>
        <taxon>Hyphomicrobiales</taxon>
        <taxon>Methylobacteriaceae</taxon>
        <taxon>Methylobacterium</taxon>
    </lineage>
</organism>
<feature type="domain" description="Erythromycin biosynthesis protein CIII-like C-terminal" evidence="1">
    <location>
        <begin position="307"/>
        <end position="420"/>
    </location>
</feature>
<dbReference type="Proteomes" id="UP001055167">
    <property type="component" value="Unassembled WGS sequence"/>
</dbReference>
<dbReference type="CDD" id="cd03784">
    <property type="entry name" value="GT1_Gtf-like"/>
    <property type="match status" value="1"/>
</dbReference>
<sequence length="437" mass="46446">MKVLLCSTPATGHLNPLLAIARMLTDEGHEVALLSGTAFRARIEAAGARFMALPGSADIDGRDLPAFAPELARTPPGPEWLRIAMERIFVDRIPDQHGGLQEALRAFPARVVIGDDMFFGVLPLLLGPRAGRPSVVLCGTSILHCSREDKAPPFVGLHPAQSAGQREAYEQIAREHEAVVDRPVARRLNGALAQCGLPALSMTLFDSVVRLADAYLQLSVPAFEFPFLLPPTVRFVGALPIVPGQAPLPPWAGDLDGTRKVVLVTQGTVANHDFGLLVGPTLAALAGEPDILTVVTAGGRGLDAIPGPVPENARLSAYLPFEWLLPRIDAMVTNGGYGSVNQALSAGVPLVAAGLTEDKADVNARIAWSGAGIDLRTNSPDPEAIRRAVRTVLDEPGHRRHARRLAVDFAAYDAREEILRLLARHAGSAPGRVRSAA</sequence>
<dbReference type="InterPro" id="IPR050426">
    <property type="entry name" value="Glycosyltransferase_28"/>
</dbReference>
<dbReference type="InterPro" id="IPR002213">
    <property type="entry name" value="UDP_glucos_trans"/>
</dbReference>
<reference evidence="2" key="1">
    <citation type="journal article" date="2021" name="Front. Microbiol.">
        <title>Comprehensive Comparative Genomics and Phenotyping of Methylobacterium Species.</title>
        <authorList>
            <person name="Alessa O."/>
            <person name="Ogura Y."/>
            <person name="Fujitani Y."/>
            <person name="Takami H."/>
            <person name="Hayashi T."/>
            <person name="Sahin N."/>
            <person name="Tani A."/>
        </authorList>
    </citation>
    <scope>NUCLEOTIDE SEQUENCE</scope>
    <source>
        <strain evidence="2">KCTC 52305</strain>
    </source>
</reference>
<evidence type="ECO:0000313" key="3">
    <source>
        <dbReference type="Proteomes" id="UP001055167"/>
    </source>
</evidence>
<dbReference type="SUPFAM" id="SSF53756">
    <property type="entry name" value="UDP-Glycosyltransferase/glycogen phosphorylase"/>
    <property type="match status" value="1"/>
</dbReference>